<protein>
    <submittedName>
        <fullName evidence="2">DNA-directed RNA polymerase III subunit RPC5</fullName>
    </submittedName>
</protein>
<keyword evidence="2" id="KW-0804">Transcription</keyword>
<dbReference type="GO" id="GO:0042797">
    <property type="term" value="P:tRNA transcription by RNA polymerase III"/>
    <property type="evidence" value="ECO:0007669"/>
    <property type="project" value="TreeGrafter"/>
</dbReference>
<accession>A0A371EME4</accession>
<feature type="compositionally biased region" description="Pro residues" evidence="1">
    <location>
        <begin position="84"/>
        <end position="94"/>
    </location>
</feature>
<dbReference type="PANTHER" id="PTHR12069:SF0">
    <property type="entry name" value="DNA-DIRECTED RNA POLYMERASE III SUBUNIT RPC5"/>
    <property type="match status" value="1"/>
</dbReference>
<evidence type="ECO:0000313" key="2">
    <source>
        <dbReference type="EMBL" id="RDX67231.1"/>
    </source>
</evidence>
<evidence type="ECO:0000313" key="3">
    <source>
        <dbReference type="Proteomes" id="UP000257109"/>
    </source>
</evidence>
<organism evidence="2 3">
    <name type="scientific">Mucuna pruriens</name>
    <name type="common">Velvet bean</name>
    <name type="synonym">Dolichos pruriens</name>
    <dbReference type="NCBI Taxonomy" id="157652"/>
    <lineage>
        <taxon>Eukaryota</taxon>
        <taxon>Viridiplantae</taxon>
        <taxon>Streptophyta</taxon>
        <taxon>Embryophyta</taxon>
        <taxon>Tracheophyta</taxon>
        <taxon>Spermatophyta</taxon>
        <taxon>Magnoliopsida</taxon>
        <taxon>eudicotyledons</taxon>
        <taxon>Gunneridae</taxon>
        <taxon>Pentapetalae</taxon>
        <taxon>rosids</taxon>
        <taxon>fabids</taxon>
        <taxon>Fabales</taxon>
        <taxon>Fabaceae</taxon>
        <taxon>Papilionoideae</taxon>
        <taxon>50 kb inversion clade</taxon>
        <taxon>NPAAA clade</taxon>
        <taxon>indigoferoid/millettioid clade</taxon>
        <taxon>Phaseoleae</taxon>
        <taxon>Mucuna</taxon>
    </lineage>
</organism>
<feature type="compositionally biased region" description="Basic and acidic residues" evidence="1">
    <location>
        <begin position="73"/>
        <end position="83"/>
    </location>
</feature>
<proteinExistence type="predicted"/>
<dbReference type="EMBL" id="QJKJ01013092">
    <property type="protein sequence ID" value="RDX67231.1"/>
    <property type="molecule type" value="Genomic_DNA"/>
</dbReference>
<gene>
    <name evidence="2" type="primary">Polr3e</name>
    <name evidence="2" type="ORF">CR513_53918</name>
</gene>
<feature type="compositionally biased region" description="Polar residues" evidence="1">
    <location>
        <begin position="278"/>
        <end position="301"/>
    </location>
</feature>
<feature type="compositionally biased region" description="Basic and acidic residues" evidence="1">
    <location>
        <begin position="317"/>
        <end position="329"/>
    </location>
</feature>
<reference evidence="2" key="1">
    <citation type="submission" date="2018-05" db="EMBL/GenBank/DDBJ databases">
        <title>Draft genome of Mucuna pruriens seed.</title>
        <authorList>
            <person name="Nnadi N.E."/>
            <person name="Vos R."/>
            <person name="Hasami M.H."/>
            <person name="Devisetty U.K."/>
            <person name="Aguiy J.C."/>
        </authorList>
    </citation>
    <scope>NUCLEOTIDE SEQUENCE [LARGE SCALE GENOMIC DNA]</scope>
    <source>
        <strain evidence="2">JCA_2017</strain>
    </source>
</reference>
<feature type="region of interest" description="Disordered" evidence="1">
    <location>
        <begin position="15"/>
        <end position="157"/>
    </location>
</feature>
<dbReference type="STRING" id="157652.A0A371EME4"/>
<comment type="caution">
    <text evidence="2">The sequence shown here is derived from an EMBL/GenBank/DDBJ whole genome shotgun (WGS) entry which is preliminary data.</text>
</comment>
<keyword evidence="3" id="KW-1185">Reference proteome</keyword>
<dbReference type="OrthoDB" id="340681at2759"/>
<dbReference type="PANTHER" id="PTHR12069">
    <property type="entry name" value="DNA-DIRECTED RNA POLYMERASES III 80 KDA POLYPEPTIDE RNA POLYMERASE III SUBUNIT 5"/>
    <property type="match status" value="1"/>
</dbReference>
<feature type="compositionally biased region" description="Acidic residues" evidence="1">
    <location>
        <begin position="142"/>
        <end position="157"/>
    </location>
</feature>
<dbReference type="Proteomes" id="UP000257109">
    <property type="component" value="Unassembled WGS sequence"/>
</dbReference>
<dbReference type="InterPro" id="IPR006886">
    <property type="entry name" value="RNA_pol_III_Rpc5"/>
</dbReference>
<keyword evidence="2" id="KW-0240">DNA-directed RNA polymerase</keyword>
<dbReference type="GO" id="GO:0005666">
    <property type="term" value="C:RNA polymerase III complex"/>
    <property type="evidence" value="ECO:0007669"/>
    <property type="project" value="TreeGrafter"/>
</dbReference>
<feature type="compositionally biased region" description="Low complexity" evidence="1">
    <location>
        <begin position="95"/>
        <end position="104"/>
    </location>
</feature>
<evidence type="ECO:0000256" key="1">
    <source>
        <dbReference type="SAM" id="MobiDB-lite"/>
    </source>
</evidence>
<sequence>SAFCYSLVKIKGKKSGWVTRHNGTSTSSKPRQKPPTQSGRELVMDFDDLEAPGKAPSRVSKFAPKSSKPKPKPKSEPAPKPEPEPEPQPQPQPQPSISKQEPQEFIATVKKDEDGVERVASTHTKPEPNDTVKMDVEPKSETEDESGRDDPMDEDSAEDTVVREIDVFFSPSTDAETQLYVLQYPLRPCWRPYDLDEQCEEVRLKPSNSHVEIDLAIDLESNNIDKEFAGKYNITKQTLSTSWKPSRASGCAVGLLMGDKLHLHPIHAAVQLRPSLQHLNSGGSKRKNSISAGANATVKSEGSNEEKSVATSKKQNKQTEHSSEQKSDGDECWVPLKYHSCKSDISSRYLQEMVAQESSPINFTMSAYDYVTALCPGVGSSNLPKGPSKRHLLSLPVEERLKKMLESRPFHRFSAIKHFAPEYSEEKLLGFLQQHAILVWGLWTAKSSLLYPQGGMETLARDYALLLFSKNLKVQSSDVNVRGELGTHVKNCLKIFGVERYDLIKSTGQSIPHWKFRELPDESFKKLYPNIVEKQEELFKSLEQQLSGFASNVGKRKIGKNVVANQGMNNELVKSESSDQRVTSVGGVPHGKMAMSNETRHALPIALKKLFQTHKVCSFQMICRGLREMAVSKTILAKGDSKIAVDAAHSLDGPQNELKAVISEVACDIHGCYVLKSSQDDPFRDVLIDMLRGNGPNAKLKKAEILEAARRKLSREVTNNEYTKVMGELCVSRGSVWVLKSGDGSMQ</sequence>
<name>A0A371EME4_MUCPR</name>
<feature type="compositionally biased region" description="Polar residues" evidence="1">
    <location>
        <begin position="21"/>
        <end position="39"/>
    </location>
</feature>
<feature type="compositionally biased region" description="Basic and acidic residues" evidence="1">
    <location>
        <begin position="124"/>
        <end position="141"/>
    </location>
</feature>
<feature type="non-terminal residue" evidence="2">
    <location>
        <position position="1"/>
    </location>
</feature>
<feature type="region of interest" description="Disordered" evidence="1">
    <location>
        <begin position="278"/>
        <end position="329"/>
    </location>
</feature>
<dbReference type="Pfam" id="PF04801">
    <property type="entry name" value="RPC5"/>
    <property type="match status" value="1"/>
</dbReference>
<dbReference type="AlphaFoldDB" id="A0A371EME4"/>